<evidence type="ECO:0000259" key="2">
    <source>
        <dbReference type="Pfam" id="PF23030"/>
    </source>
</evidence>
<feature type="compositionally biased region" description="Polar residues" evidence="1">
    <location>
        <begin position="88"/>
        <end position="113"/>
    </location>
</feature>
<feature type="domain" description="SFR19-like C-terminal" evidence="2">
    <location>
        <begin position="172"/>
        <end position="255"/>
    </location>
</feature>
<dbReference type="EMBL" id="MRZV01000508">
    <property type="protein sequence ID" value="PIK48686.1"/>
    <property type="molecule type" value="Genomic_DNA"/>
</dbReference>
<gene>
    <name evidence="3" type="ORF">BSL78_14450</name>
</gene>
<feature type="compositionally biased region" description="Low complexity" evidence="1">
    <location>
        <begin position="68"/>
        <end position="78"/>
    </location>
</feature>
<dbReference type="PANTHER" id="PTHR12618">
    <property type="entry name" value="PHD AND RING FINGER DOMAIN-CONTAINING PROTEIN 1"/>
    <property type="match status" value="1"/>
</dbReference>
<proteinExistence type="predicted"/>
<dbReference type="InterPro" id="IPR057031">
    <property type="entry name" value="SFR19-like_C"/>
</dbReference>
<accession>A0A2G8KL05</accession>
<evidence type="ECO:0000313" key="3">
    <source>
        <dbReference type="EMBL" id="PIK48686.1"/>
    </source>
</evidence>
<dbReference type="OrthoDB" id="1935339at2759"/>
<feature type="compositionally biased region" description="Low complexity" evidence="1">
    <location>
        <begin position="122"/>
        <end position="140"/>
    </location>
</feature>
<feature type="compositionally biased region" description="Polar residues" evidence="1">
    <location>
        <begin position="47"/>
        <end position="59"/>
    </location>
</feature>
<sequence>MAPEQMEPVVEEEEEERDGRVEEEVKEEDEVIPVDLSPEKIRKMVNRHSSNSRKIQTTARAPAKKAESSVTSSSSSSKQETDSQEKSLSSLTSEATKTITQLLKRFTSTTVTSKGVVPPKRSTTTSVADSTQSVSSSGSVDLSFSADAMEEEVTKELNEEDIESSAVDLYNKNSREKYLKKLYHQERVVEEVKLALKPFYQKKEVTKDEFKDIMRKAVHQVSHSKSGEINPVRIRSLVEGYVKKFQYYRKHSKKPSSVKTLVNKGKDIGLK</sequence>
<dbReference type="AlphaFoldDB" id="A0A2G8KL05"/>
<dbReference type="InterPro" id="IPR047157">
    <property type="entry name" value="PHRF1/Atg35"/>
</dbReference>
<name>A0A2G8KL05_STIJA</name>
<protein>
    <submittedName>
        <fullName evidence="3">Putative PHD and RING finger domain-containin g protein 1</fullName>
    </submittedName>
</protein>
<dbReference type="PANTHER" id="PTHR12618:SF20">
    <property type="entry name" value="PHD AND RING FINGER DOMAIN-CONTAINING PROTEIN 1"/>
    <property type="match status" value="1"/>
</dbReference>
<keyword evidence="4" id="KW-1185">Reference proteome</keyword>
<feature type="region of interest" description="Disordered" evidence="1">
    <location>
        <begin position="1"/>
        <end position="140"/>
    </location>
</feature>
<dbReference type="Proteomes" id="UP000230750">
    <property type="component" value="Unassembled WGS sequence"/>
</dbReference>
<evidence type="ECO:0000256" key="1">
    <source>
        <dbReference type="SAM" id="MobiDB-lite"/>
    </source>
</evidence>
<dbReference type="Pfam" id="PF23030">
    <property type="entry name" value="SCAF11-like_C"/>
    <property type="match status" value="1"/>
</dbReference>
<comment type="caution">
    <text evidence="3">The sequence shown here is derived from an EMBL/GenBank/DDBJ whole genome shotgun (WGS) entry which is preliminary data.</text>
</comment>
<reference evidence="3 4" key="1">
    <citation type="journal article" date="2017" name="PLoS Biol.">
        <title>The sea cucumber genome provides insights into morphological evolution and visceral regeneration.</title>
        <authorList>
            <person name="Zhang X."/>
            <person name="Sun L."/>
            <person name="Yuan J."/>
            <person name="Sun Y."/>
            <person name="Gao Y."/>
            <person name="Zhang L."/>
            <person name="Li S."/>
            <person name="Dai H."/>
            <person name="Hamel J.F."/>
            <person name="Liu C."/>
            <person name="Yu Y."/>
            <person name="Liu S."/>
            <person name="Lin W."/>
            <person name="Guo K."/>
            <person name="Jin S."/>
            <person name="Xu P."/>
            <person name="Storey K.B."/>
            <person name="Huan P."/>
            <person name="Zhang T."/>
            <person name="Zhou Y."/>
            <person name="Zhang J."/>
            <person name="Lin C."/>
            <person name="Li X."/>
            <person name="Xing L."/>
            <person name="Huo D."/>
            <person name="Sun M."/>
            <person name="Wang L."/>
            <person name="Mercier A."/>
            <person name="Li F."/>
            <person name="Yang H."/>
            <person name="Xiang J."/>
        </authorList>
    </citation>
    <scope>NUCLEOTIDE SEQUENCE [LARGE SCALE GENOMIC DNA]</scope>
    <source>
        <strain evidence="3">Shaxun</strain>
        <tissue evidence="3">Muscle</tissue>
    </source>
</reference>
<organism evidence="3 4">
    <name type="scientific">Stichopus japonicus</name>
    <name type="common">Sea cucumber</name>
    <dbReference type="NCBI Taxonomy" id="307972"/>
    <lineage>
        <taxon>Eukaryota</taxon>
        <taxon>Metazoa</taxon>
        <taxon>Echinodermata</taxon>
        <taxon>Eleutherozoa</taxon>
        <taxon>Echinozoa</taxon>
        <taxon>Holothuroidea</taxon>
        <taxon>Aspidochirotacea</taxon>
        <taxon>Aspidochirotida</taxon>
        <taxon>Stichopodidae</taxon>
        <taxon>Apostichopus</taxon>
    </lineage>
</organism>
<evidence type="ECO:0000313" key="4">
    <source>
        <dbReference type="Proteomes" id="UP000230750"/>
    </source>
</evidence>